<evidence type="ECO:0000313" key="3">
    <source>
        <dbReference type="Proteomes" id="UP000268014"/>
    </source>
</evidence>
<protein>
    <recommendedName>
        <fullName evidence="1">aECM cysteine-cradle domain-containing protein</fullName>
    </recommendedName>
</protein>
<dbReference type="InterPro" id="IPR055352">
    <property type="entry name" value="CCD_aECM"/>
</dbReference>
<dbReference type="Pfam" id="PF23626">
    <property type="entry name" value="CCD_aECM"/>
    <property type="match status" value="1"/>
</dbReference>
<feature type="domain" description="aECM cysteine-cradle" evidence="1">
    <location>
        <begin position="56"/>
        <end position="105"/>
    </location>
</feature>
<dbReference type="OrthoDB" id="5861617at2759"/>
<dbReference type="PANTHER" id="PTHR37435">
    <property type="entry name" value="PROTEIN CBG14344"/>
    <property type="match status" value="1"/>
</dbReference>
<reference evidence="2 3" key="1">
    <citation type="submission" date="2018-11" db="EMBL/GenBank/DDBJ databases">
        <authorList>
            <consortium name="Pathogen Informatics"/>
        </authorList>
    </citation>
    <scope>NUCLEOTIDE SEQUENCE [LARGE SCALE GENOMIC DNA]</scope>
    <source>
        <strain evidence="2 3">MHpl1</strain>
    </source>
</reference>
<proteinExistence type="predicted"/>
<accession>A0A3P7U8F3</accession>
<name>A0A3P7U8F3_HAEPC</name>
<dbReference type="STRING" id="6290.A0A3P7U8F3"/>
<dbReference type="EMBL" id="UZAF01016611">
    <property type="protein sequence ID" value="VDO31110.1"/>
    <property type="molecule type" value="Genomic_DNA"/>
</dbReference>
<dbReference type="Proteomes" id="UP000268014">
    <property type="component" value="Unassembled WGS sequence"/>
</dbReference>
<keyword evidence="3" id="KW-1185">Reference proteome</keyword>
<organism evidence="2 3">
    <name type="scientific">Haemonchus placei</name>
    <name type="common">Barber's pole worm</name>
    <dbReference type="NCBI Taxonomy" id="6290"/>
    <lineage>
        <taxon>Eukaryota</taxon>
        <taxon>Metazoa</taxon>
        <taxon>Ecdysozoa</taxon>
        <taxon>Nematoda</taxon>
        <taxon>Chromadorea</taxon>
        <taxon>Rhabditida</taxon>
        <taxon>Rhabditina</taxon>
        <taxon>Rhabditomorpha</taxon>
        <taxon>Strongyloidea</taxon>
        <taxon>Trichostrongylidae</taxon>
        <taxon>Haemonchus</taxon>
    </lineage>
</organism>
<evidence type="ECO:0000259" key="1">
    <source>
        <dbReference type="Pfam" id="PF23626"/>
    </source>
</evidence>
<evidence type="ECO:0000313" key="2">
    <source>
        <dbReference type="EMBL" id="VDO31110.1"/>
    </source>
</evidence>
<gene>
    <name evidence="2" type="ORF">HPLM_LOCUS7159</name>
</gene>
<dbReference type="AlphaFoldDB" id="A0A3P7U8F3"/>
<sequence length="109" mass="12147">MVLLVLSVPHRTSSQYVFKVLDAITSNGPVQVSDNLSWTPIYDKTENTFSQEELLKLCEETKSIGQKFGINNVSSFAGSNCALIRLYYPDVTCEQINVFLQYCQASGSI</sequence>